<evidence type="ECO:0000256" key="1">
    <source>
        <dbReference type="ARBA" id="ARBA00023125"/>
    </source>
</evidence>
<dbReference type="Pfam" id="PF08671">
    <property type="entry name" value="SinI"/>
    <property type="match status" value="1"/>
</dbReference>
<evidence type="ECO:0000313" key="5">
    <source>
        <dbReference type="EMBL" id="KON89788.1"/>
    </source>
</evidence>
<sequence>MIGGRIKSLRIKKGYSINELSEKAEVSKSYLSYIERGIQENPSLQVLSRIARTLDANLEDLLEENKEQITDLSKLDEEWVSLVKEAIGQGITKEDFTYYLEFIKFKKMDGGKA</sequence>
<dbReference type="EMBL" id="LGUF01000007">
    <property type="protein sequence ID" value="KON89788.1"/>
    <property type="molecule type" value="Genomic_DNA"/>
</dbReference>
<dbReference type="GO" id="GO:0046983">
    <property type="term" value="F:protein dimerization activity"/>
    <property type="evidence" value="ECO:0007669"/>
    <property type="project" value="InterPro"/>
</dbReference>
<feature type="domain" description="HTH cro/C1-type" evidence="3">
    <location>
        <begin position="6"/>
        <end position="61"/>
    </location>
</feature>
<dbReference type="AlphaFoldDB" id="A0A0M0GJ35"/>
<dbReference type="SMART" id="SM00530">
    <property type="entry name" value="HTH_XRE"/>
    <property type="match status" value="1"/>
</dbReference>
<keyword evidence="1" id="KW-0238">DNA-binding</keyword>
<dbReference type="Proteomes" id="UP000037109">
    <property type="component" value="Unassembled WGS sequence"/>
</dbReference>
<reference evidence="6" key="1">
    <citation type="submission" date="2015-07" db="EMBL/GenBank/DDBJ databases">
        <title>Fjat-10036 dsm4.</title>
        <authorList>
            <person name="Liu B."/>
            <person name="Wang J."/>
            <person name="Zhu Y."/>
            <person name="Liu G."/>
            <person name="Chen Q."/>
            <person name="Chen Z."/>
            <person name="Lan J."/>
            <person name="Che J."/>
            <person name="Ge C."/>
            <person name="Shi H."/>
            <person name="Pan Z."/>
            <person name="Liu X."/>
        </authorList>
    </citation>
    <scope>NUCLEOTIDE SEQUENCE [LARGE SCALE GENOMIC DNA]</scope>
    <source>
        <strain evidence="6">DSM 4</strain>
    </source>
</reference>
<dbReference type="PANTHER" id="PTHR46797:SF1">
    <property type="entry name" value="METHYLPHOSPHONATE SYNTHASE"/>
    <property type="match status" value="1"/>
</dbReference>
<dbReference type="PROSITE" id="PS50943">
    <property type="entry name" value="HTH_CROC1"/>
    <property type="match status" value="1"/>
</dbReference>
<dbReference type="SUPFAM" id="SSF47406">
    <property type="entry name" value="SinR repressor dimerisation domain-like"/>
    <property type="match status" value="1"/>
</dbReference>
<dbReference type="PROSITE" id="PS51500">
    <property type="entry name" value="SIN"/>
    <property type="match status" value="1"/>
</dbReference>
<dbReference type="Gene3D" id="1.10.260.40">
    <property type="entry name" value="lambda repressor-like DNA-binding domains"/>
    <property type="match status" value="1"/>
</dbReference>
<dbReference type="GO" id="GO:0003677">
    <property type="term" value="F:DNA binding"/>
    <property type="evidence" value="ECO:0007669"/>
    <property type="project" value="UniProtKB-KW"/>
</dbReference>
<dbReference type="GO" id="GO:0003700">
    <property type="term" value="F:DNA-binding transcription factor activity"/>
    <property type="evidence" value="ECO:0007669"/>
    <property type="project" value="TreeGrafter"/>
</dbReference>
<name>A0A0M0GJ35_SPOGL</name>
<dbReference type="InterPro" id="IPR010982">
    <property type="entry name" value="Lambda_DNA-bd_dom_sf"/>
</dbReference>
<dbReference type="InterPro" id="IPR010981">
    <property type="entry name" value="SinR/SinI_dimer_dom"/>
</dbReference>
<evidence type="ECO:0000256" key="2">
    <source>
        <dbReference type="SAM" id="Coils"/>
    </source>
</evidence>
<dbReference type="GO" id="GO:0005829">
    <property type="term" value="C:cytosol"/>
    <property type="evidence" value="ECO:0007669"/>
    <property type="project" value="TreeGrafter"/>
</dbReference>
<dbReference type="PATRIC" id="fig|1459.3.peg.5543"/>
<organism evidence="5 6">
    <name type="scientific">Sporosarcina globispora</name>
    <name type="common">Bacillus globisporus</name>
    <dbReference type="NCBI Taxonomy" id="1459"/>
    <lineage>
        <taxon>Bacteria</taxon>
        <taxon>Bacillati</taxon>
        <taxon>Bacillota</taxon>
        <taxon>Bacilli</taxon>
        <taxon>Bacillales</taxon>
        <taxon>Caryophanaceae</taxon>
        <taxon>Sporosarcina</taxon>
    </lineage>
</organism>
<dbReference type="CDD" id="cd00093">
    <property type="entry name" value="HTH_XRE"/>
    <property type="match status" value="1"/>
</dbReference>
<evidence type="ECO:0000313" key="6">
    <source>
        <dbReference type="Proteomes" id="UP000037109"/>
    </source>
</evidence>
<accession>A0A0M0GJ35</accession>
<proteinExistence type="predicted"/>
<protein>
    <submittedName>
        <fullName evidence="5">Transcriptional regulator</fullName>
    </submittedName>
</protein>
<keyword evidence="2" id="KW-0175">Coiled coil</keyword>
<dbReference type="InterPro" id="IPR050807">
    <property type="entry name" value="TransReg_Diox_bact_type"/>
</dbReference>
<evidence type="ECO:0000259" key="3">
    <source>
        <dbReference type="PROSITE" id="PS50943"/>
    </source>
</evidence>
<dbReference type="OrthoDB" id="5190137at2"/>
<feature type="coiled-coil region" evidence="2">
    <location>
        <begin position="44"/>
        <end position="78"/>
    </location>
</feature>
<dbReference type="InterPro" id="IPR036281">
    <property type="entry name" value="SinR/SinI_dimer_dom_sf"/>
</dbReference>
<gene>
    <name evidence="5" type="ORF">AF332_25240</name>
</gene>
<comment type="caution">
    <text evidence="5">The sequence shown here is derived from an EMBL/GenBank/DDBJ whole genome shotgun (WGS) entry which is preliminary data.</text>
</comment>
<dbReference type="STRING" id="1459.AF332_25240"/>
<dbReference type="PANTHER" id="PTHR46797">
    <property type="entry name" value="HTH-TYPE TRANSCRIPTIONAL REGULATOR"/>
    <property type="match status" value="1"/>
</dbReference>
<keyword evidence="6" id="KW-1185">Reference proteome</keyword>
<feature type="domain" description="Sin" evidence="4">
    <location>
        <begin position="66"/>
        <end position="104"/>
    </location>
</feature>
<dbReference type="Pfam" id="PF01381">
    <property type="entry name" value="HTH_3"/>
    <property type="match status" value="1"/>
</dbReference>
<dbReference type="RefSeq" id="WP_053437154.1">
    <property type="nucleotide sequence ID" value="NZ_LGUF01000007.1"/>
</dbReference>
<dbReference type="InterPro" id="IPR001387">
    <property type="entry name" value="Cro/C1-type_HTH"/>
</dbReference>
<dbReference type="SUPFAM" id="SSF47413">
    <property type="entry name" value="lambda repressor-like DNA-binding domains"/>
    <property type="match status" value="1"/>
</dbReference>
<evidence type="ECO:0000259" key="4">
    <source>
        <dbReference type="PROSITE" id="PS51500"/>
    </source>
</evidence>